<feature type="compositionally biased region" description="Basic and acidic residues" evidence="1">
    <location>
        <begin position="77"/>
        <end position="93"/>
    </location>
</feature>
<evidence type="ECO:0000313" key="4">
    <source>
        <dbReference type="Proteomes" id="UP001339911"/>
    </source>
</evidence>
<evidence type="ECO:0000256" key="1">
    <source>
        <dbReference type="SAM" id="MobiDB-lite"/>
    </source>
</evidence>
<evidence type="ECO:0000259" key="2">
    <source>
        <dbReference type="Pfam" id="PF01966"/>
    </source>
</evidence>
<feature type="domain" description="HD" evidence="2">
    <location>
        <begin position="39"/>
        <end position="139"/>
    </location>
</feature>
<dbReference type="SUPFAM" id="SSF109604">
    <property type="entry name" value="HD-domain/PDEase-like"/>
    <property type="match status" value="1"/>
</dbReference>
<sequence length="195" mass="21374">MTAALHRALADPGPPPLRPLPPEAVELLITSNAPARLAAHLRAVHDVAAQLLDWLGQEYPDLTVEHREVRFGAATHDIGKTRHPEELSGPGSRHEPAGRELLIGYGVQPALARFAASHARWDSPGTTTEELLVSLADKVWKGRREADLEDRVVDRLTAVGGQQRWAAFLALDDVLSRIAEDADARLDFQARYPVD</sequence>
<accession>A0ABU7SA66</accession>
<dbReference type="RefSeq" id="WP_331207161.1">
    <property type="nucleotide sequence ID" value="NZ_JAZGQL010000005.1"/>
</dbReference>
<organism evidence="3 4">
    <name type="scientific">Plantactinospora veratri</name>
    <dbReference type="NCBI Taxonomy" id="1436122"/>
    <lineage>
        <taxon>Bacteria</taxon>
        <taxon>Bacillati</taxon>
        <taxon>Actinomycetota</taxon>
        <taxon>Actinomycetes</taxon>
        <taxon>Micromonosporales</taxon>
        <taxon>Micromonosporaceae</taxon>
        <taxon>Plantactinospora</taxon>
    </lineage>
</organism>
<dbReference type="Pfam" id="PF01966">
    <property type="entry name" value="HD"/>
    <property type="match status" value="1"/>
</dbReference>
<comment type="caution">
    <text evidence="3">The sequence shown here is derived from an EMBL/GenBank/DDBJ whole genome shotgun (WGS) entry which is preliminary data.</text>
</comment>
<keyword evidence="4" id="KW-1185">Reference proteome</keyword>
<feature type="region of interest" description="Disordered" evidence="1">
    <location>
        <begin position="74"/>
        <end position="93"/>
    </location>
</feature>
<evidence type="ECO:0000313" key="3">
    <source>
        <dbReference type="EMBL" id="MEE6306834.1"/>
    </source>
</evidence>
<dbReference type="InterPro" id="IPR006674">
    <property type="entry name" value="HD_domain"/>
</dbReference>
<protein>
    <submittedName>
        <fullName evidence="3">HD domain-containing protein</fullName>
    </submittedName>
</protein>
<dbReference type="EMBL" id="JAZGQL010000005">
    <property type="protein sequence ID" value="MEE6306834.1"/>
    <property type="molecule type" value="Genomic_DNA"/>
</dbReference>
<gene>
    <name evidence="3" type="ORF">V1634_08355</name>
</gene>
<name>A0ABU7SA66_9ACTN</name>
<dbReference type="Gene3D" id="1.10.3210.10">
    <property type="entry name" value="Hypothetical protein af1432"/>
    <property type="match status" value="1"/>
</dbReference>
<proteinExistence type="predicted"/>
<dbReference type="Proteomes" id="UP001339911">
    <property type="component" value="Unassembled WGS sequence"/>
</dbReference>
<reference evidence="3 4" key="1">
    <citation type="submission" date="2024-01" db="EMBL/GenBank/DDBJ databases">
        <title>Genome insights into Plantactinospora veratri sp. nov.</title>
        <authorList>
            <person name="Wang L."/>
        </authorList>
    </citation>
    <scope>NUCLEOTIDE SEQUENCE [LARGE SCALE GENOMIC DNA]</scope>
    <source>
        <strain evidence="3 4">NEAU-FHS4</strain>
    </source>
</reference>